<dbReference type="Gene3D" id="3.40.50.720">
    <property type="entry name" value="NAD(P)-binding Rossmann-like Domain"/>
    <property type="match status" value="1"/>
</dbReference>
<proteinExistence type="inferred from homology"/>
<evidence type="ECO:0000256" key="5">
    <source>
        <dbReference type="ARBA" id="ARBA00022643"/>
    </source>
</evidence>
<evidence type="ECO:0000256" key="2">
    <source>
        <dbReference type="ARBA" id="ARBA00001966"/>
    </source>
</evidence>
<dbReference type="PRINTS" id="PR00368">
    <property type="entry name" value="FADPNR"/>
</dbReference>
<evidence type="ECO:0000259" key="11">
    <source>
        <dbReference type="Pfam" id="PF07992"/>
    </source>
</evidence>
<dbReference type="GO" id="GO:0016491">
    <property type="term" value="F:oxidoreductase activity"/>
    <property type="evidence" value="ECO:0007669"/>
    <property type="project" value="UniProtKB-KW"/>
</dbReference>
<comment type="cofactor">
    <cofactor evidence="2">
        <name>[4Fe-4S] cluster</name>
        <dbReference type="ChEBI" id="CHEBI:49883"/>
    </cofactor>
</comment>
<keyword evidence="5" id="KW-0288">FMN</keyword>
<dbReference type="InterPro" id="IPR051793">
    <property type="entry name" value="NADH:flavin_oxidoreductase"/>
</dbReference>
<accession>A0A9D0YWM7</accession>
<sequence>MSKLFPTLFSPAKIGNVTLKNRILKAPQSSGMNNKDGTVSERAIRYYSEQAAGGAGCIIVEYAYVDEIGSKSAHCHLGISNNEHIPGLSWLAECIQENGAVPAIQIEHCGRQKFPGTQPICAASEIPWPKLWAQYGTQAVPHALTIEEIEDVVHAFGDAALRAKTAGFEIVEIHGAHGYLLTNFFSPHTNHRTDLYGGSLENRMRIYLEIARDVRKKVGPDFAVTIRLSGTDYEPDGFPIEDTVALAQALENEGINAFHLSGGDHHTMIHQVSPMAIPVCHNVWAAEEIKKHVSVPVIASGSITLPEYAEEILASGKGDFIGLGRPLWADPEWPNKACADHPEDIRPCIRCNEGCLERTFFHHKAVTCAVNPVISREGELHIRPAATPRKIAVVGAGCAGLEAARVAKLRGHDVTIFEEKAMDGGLLNEAAAASFKADIRPLMRYQSTQVRKLGIPVERKRVTAEALEGFDAVICATGSQPVLPPVPGVDKPIAVDALSAINGSKPVGKRVVVVGGGLVGSETALDLAENGHEVTLVEMLPQIMNGVAVTDLLAYTERIAKTDMRILTSTRLMAVTDEGAVVQGPKGEMVLPADTVILAIGFKPCQKLYAALQAAGKEAYLVGDAVKAGKIYDAFHTAYRTALKI</sequence>
<evidence type="ECO:0000313" key="13">
    <source>
        <dbReference type="Proteomes" id="UP000886819"/>
    </source>
</evidence>
<evidence type="ECO:0000256" key="6">
    <source>
        <dbReference type="ARBA" id="ARBA00022723"/>
    </source>
</evidence>
<dbReference type="PANTHER" id="PTHR42917:SF2">
    <property type="entry name" value="2,4-DIENOYL-COA REDUCTASE [(2E)-ENOYL-COA-PRODUCING]"/>
    <property type="match status" value="1"/>
</dbReference>
<dbReference type="GO" id="GO:0051536">
    <property type="term" value="F:iron-sulfur cluster binding"/>
    <property type="evidence" value="ECO:0007669"/>
    <property type="project" value="UniProtKB-KW"/>
</dbReference>
<protein>
    <submittedName>
        <fullName evidence="12">FAD-dependent oxidoreductase</fullName>
    </submittedName>
</protein>
<keyword evidence="8" id="KW-0408">Iron</keyword>
<dbReference type="Pfam" id="PF07992">
    <property type="entry name" value="Pyr_redox_2"/>
    <property type="match status" value="1"/>
</dbReference>
<dbReference type="SUPFAM" id="SSF51395">
    <property type="entry name" value="FMN-linked oxidoreductases"/>
    <property type="match status" value="1"/>
</dbReference>
<dbReference type="Pfam" id="PF00724">
    <property type="entry name" value="Oxidored_FMN"/>
    <property type="match status" value="1"/>
</dbReference>
<dbReference type="Proteomes" id="UP000886819">
    <property type="component" value="Unassembled WGS sequence"/>
</dbReference>
<dbReference type="PANTHER" id="PTHR42917">
    <property type="entry name" value="2,4-DIENOYL-COA REDUCTASE"/>
    <property type="match status" value="1"/>
</dbReference>
<evidence type="ECO:0000256" key="1">
    <source>
        <dbReference type="ARBA" id="ARBA00001917"/>
    </source>
</evidence>
<dbReference type="SUPFAM" id="SSF51905">
    <property type="entry name" value="FAD/NAD(P)-binding domain"/>
    <property type="match status" value="1"/>
</dbReference>
<evidence type="ECO:0000256" key="4">
    <source>
        <dbReference type="ARBA" id="ARBA00022630"/>
    </source>
</evidence>
<evidence type="ECO:0000256" key="9">
    <source>
        <dbReference type="ARBA" id="ARBA00023014"/>
    </source>
</evidence>
<keyword evidence="6" id="KW-0479">Metal-binding</keyword>
<comment type="similarity">
    <text evidence="3">In the N-terminal section; belongs to the NADH:flavin oxidoreductase/NADH oxidase family.</text>
</comment>
<evidence type="ECO:0000256" key="7">
    <source>
        <dbReference type="ARBA" id="ARBA00023002"/>
    </source>
</evidence>
<organism evidence="12 13">
    <name type="scientific">Candidatus Avichristensenella intestinipullorum</name>
    <dbReference type="NCBI Taxonomy" id="2840693"/>
    <lineage>
        <taxon>Bacteria</taxon>
        <taxon>Bacillati</taxon>
        <taxon>Bacillota</taxon>
        <taxon>Clostridia</taxon>
        <taxon>Candidatus Avichristensenella</taxon>
    </lineage>
</organism>
<dbReference type="EMBL" id="DVFI01000060">
    <property type="protein sequence ID" value="HIQ62746.1"/>
    <property type="molecule type" value="Genomic_DNA"/>
</dbReference>
<evidence type="ECO:0000313" key="12">
    <source>
        <dbReference type="EMBL" id="HIQ62746.1"/>
    </source>
</evidence>
<dbReference type="InterPro" id="IPR013785">
    <property type="entry name" value="Aldolase_TIM"/>
</dbReference>
<keyword evidence="7" id="KW-0560">Oxidoreductase</keyword>
<gene>
    <name evidence="12" type="ORF">IAA66_04060</name>
</gene>
<comment type="caution">
    <text evidence="12">The sequence shown here is derived from an EMBL/GenBank/DDBJ whole genome shotgun (WGS) entry which is preliminary data.</text>
</comment>
<evidence type="ECO:0000256" key="3">
    <source>
        <dbReference type="ARBA" id="ARBA00011048"/>
    </source>
</evidence>
<dbReference type="GO" id="GO:0010181">
    <property type="term" value="F:FMN binding"/>
    <property type="evidence" value="ECO:0007669"/>
    <property type="project" value="InterPro"/>
</dbReference>
<reference evidence="12" key="1">
    <citation type="submission" date="2020-10" db="EMBL/GenBank/DDBJ databases">
        <authorList>
            <person name="Gilroy R."/>
        </authorList>
    </citation>
    <scope>NUCLEOTIDE SEQUENCE</scope>
    <source>
        <strain evidence="12">ChiHile30-977</strain>
    </source>
</reference>
<dbReference type="AlphaFoldDB" id="A0A9D0YWM7"/>
<keyword evidence="4" id="KW-0285">Flavoprotein</keyword>
<dbReference type="InterPro" id="IPR036188">
    <property type="entry name" value="FAD/NAD-bd_sf"/>
</dbReference>
<feature type="domain" description="FAD/NAD(P)-binding" evidence="11">
    <location>
        <begin position="390"/>
        <end position="615"/>
    </location>
</feature>
<dbReference type="Gene3D" id="3.20.20.70">
    <property type="entry name" value="Aldolase class I"/>
    <property type="match status" value="1"/>
</dbReference>
<keyword evidence="9" id="KW-0411">Iron-sulfur</keyword>
<dbReference type="CDD" id="cd02803">
    <property type="entry name" value="OYE_like_FMN_family"/>
    <property type="match status" value="1"/>
</dbReference>
<dbReference type="InterPro" id="IPR023753">
    <property type="entry name" value="FAD/NAD-binding_dom"/>
</dbReference>
<dbReference type="GO" id="GO:0046872">
    <property type="term" value="F:metal ion binding"/>
    <property type="evidence" value="ECO:0007669"/>
    <property type="project" value="UniProtKB-KW"/>
</dbReference>
<dbReference type="Gene3D" id="3.50.50.60">
    <property type="entry name" value="FAD/NAD(P)-binding domain"/>
    <property type="match status" value="1"/>
</dbReference>
<evidence type="ECO:0000259" key="10">
    <source>
        <dbReference type="Pfam" id="PF00724"/>
    </source>
</evidence>
<dbReference type="InterPro" id="IPR001155">
    <property type="entry name" value="OxRdtase_FMN_N"/>
</dbReference>
<name>A0A9D0YWM7_9FIRM</name>
<reference evidence="12" key="2">
    <citation type="journal article" date="2021" name="PeerJ">
        <title>Extensive microbial diversity within the chicken gut microbiome revealed by metagenomics and culture.</title>
        <authorList>
            <person name="Gilroy R."/>
            <person name="Ravi A."/>
            <person name="Getino M."/>
            <person name="Pursley I."/>
            <person name="Horton D.L."/>
            <person name="Alikhan N.F."/>
            <person name="Baker D."/>
            <person name="Gharbi K."/>
            <person name="Hall N."/>
            <person name="Watson M."/>
            <person name="Adriaenssens E.M."/>
            <person name="Foster-Nyarko E."/>
            <person name="Jarju S."/>
            <person name="Secka A."/>
            <person name="Antonio M."/>
            <person name="Oren A."/>
            <person name="Chaudhuri R.R."/>
            <person name="La Ragione R."/>
            <person name="Hildebrand F."/>
            <person name="Pallen M.J."/>
        </authorList>
    </citation>
    <scope>NUCLEOTIDE SEQUENCE</scope>
    <source>
        <strain evidence="12">ChiHile30-977</strain>
    </source>
</reference>
<comment type="cofactor">
    <cofactor evidence="1">
        <name>FMN</name>
        <dbReference type="ChEBI" id="CHEBI:58210"/>
    </cofactor>
</comment>
<feature type="domain" description="NADH:flavin oxidoreductase/NADH oxidase N-terminal" evidence="10">
    <location>
        <begin position="8"/>
        <end position="339"/>
    </location>
</feature>
<evidence type="ECO:0000256" key="8">
    <source>
        <dbReference type="ARBA" id="ARBA00023004"/>
    </source>
</evidence>